<dbReference type="SMART" id="SM00487">
    <property type="entry name" value="DEXDc"/>
    <property type="match status" value="1"/>
</dbReference>
<comment type="similarity">
    <text evidence="5 7">Belongs to the DEAD box helicase family.</text>
</comment>
<evidence type="ECO:0000256" key="8">
    <source>
        <dbReference type="SAM" id="MobiDB-lite"/>
    </source>
</evidence>
<evidence type="ECO:0000259" key="11">
    <source>
        <dbReference type="PROSITE" id="PS51195"/>
    </source>
</evidence>
<dbReference type="InterPro" id="IPR014014">
    <property type="entry name" value="RNA_helicase_DEAD_Q_motif"/>
</dbReference>
<keyword evidence="4 7" id="KW-0067">ATP-binding</keyword>
<feature type="domain" description="Helicase C-terminal" evidence="10">
    <location>
        <begin position="216"/>
        <end position="376"/>
    </location>
</feature>
<dbReference type="Gene3D" id="3.40.50.300">
    <property type="entry name" value="P-loop containing nucleotide triphosphate hydrolases"/>
    <property type="match status" value="2"/>
</dbReference>
<accession>A0A2A5JTE9</accession>
<dbReference type="OrthoDB" id="9805696at2"/>
<dbReference type="GO" id="GO:0005524">
    <property type="term" value="F:ATP binding"/>
    <property type="evidence" value="ECO:0007669"/>
    <property type="project" value="UniProtKB-KW"/>
</dbReference>
<gene>
    <name evidence="12" type="ORF">CEX98_05610</name>
</gene>
<evidence type="ECO:0000256" key="3">
    <source>
        <dbReference type="ARBA" id="ARBA00022806"/>
    </source>
</evidence>
<evidence type="ECO:0000256" key="5">
    <source>
        <dbReference type="ARBA" id="ARBA00038437"/>
    </source>
</evidence>
<evidence type="ECO:0000256" key="1">
    <source>
        <dbReference type="ARBA" id="ARBA00022741"/>
    </source>
</evidence>
<reference evidence="13" key="1">
    <citation type="journal article" date="2019" name="Genome Announc.">
        <title>Draft Genome Sequence of Pseudoalteromonas piscicida Strain 36Y ROTHPW, an Hypersaline Seawater Isolate from the South Coast of Sonora, Mexico.</title>
        <authorList>
            <person name="Sanchez-Diaz R."/>
            <person name="Molina-Garza Z.J."/>
            <person name="Cruz-Suarez L.E."/>
            <person name="Selvin J."/>
            <person name="Kiran G.S."/>
            <person name="Ibarra-Gamez J.C."/>
            <person name="Gomez-Gil B."/>
            <person name="Galaviz-Silva L."/>
        </authorList>
    </citation>
    <scope>NUCLEOTIDE SEQUENCE [LARGE SCALE GENOMIC DNA]</scope>
    <source>
        <strain evidence="13">36Y_RITHPW</strain>
    </source>
</reference>
<comment type="caution">
    <text evidence="12">The sequence shown here is derived from an EMBL/GenBank/DDBJ whole genome shotgun (WGS) entry which is preliminary data.</text>
</comment>
<keyword evidence="3 7" id="KW-0347">Helicase</keyword>
<dbReference type="InterPro" id="IPR027417">
    <property type="entry name" value="P-loop_NTPase"/>
</dbReference>
<evidence type="ECO:0000256" key="7">
    <source>
        <dbReference type="RuleBase" id="RU000492"/>
    </source>
</evidence>
<dbReference type="PROSITE" id="PS51194">
    <property type="entry name" value="HELICASE_CTER"/>
    <property type="match status" value="1"/>
</dbReference>
<dbReference type="GO" id="GO:0003724">
    <property type="term" value="F:RNA helicase activity"/>
    <property type="evidence" value="ECO:0007669"/>
    <property type="project" value="InterPro"/>
</dbReference>
<dbReference type="InterPro" id="IPR014001">
    <property type="entry name" value="Helicase_ATP-bd"/>
</dbReference>
<dbReference type="EMBL" id="NKHF01000025">
    <property type="protein sequence ID" value="PCK32698.1"/>
    <property type="molecule type" value="Genomic_DNA"/>
</dbReference>
<dbReference type="GO" id="GO:0016787">
    <property type="term" value="F:hydrolase activity"/>
    <property type="evidence" value="ECO:0007669"/>
    <property type="project" value="UniProtKB-KW"/>
</dbReference>
<evidence type="ECO:0000313" key="12">
    <source>
        <dbReference type="EMBL" id="PCK32698.1"/>
    </source>
</evidence>
<dbReference type="RefSeq" id="WP_099641136.1">
    <property type="nucleotide sequence ID" value="NZ_JAQPZX010000015.1"/>
</dbReference>
<dbReference type="Proteomes" id="UP000228621">
    <property type="component" value="Unassembled WGS sequence"/>
</dbReference>
<keyword evidence="1 7" id="KW-0547">Nucleotide-binding</keyword>
<dbReference type="GO" id="GO:0005829">
    <property type="term" value="C:cytosol"/>
    <property type="evidence" value="ECO:0007669"/>
    <property type="project" value="TreeGrafter"/>
</dbReference>
<organism evidence="12 13">
    <name type="scientific">Pseudoalteromonas piscicida</name>
    <dbReference type="NCBI Taxonomy" id="43662"/>
    <lineage>
        <taxon>Bacteria</taxon>
        <taxon>Pseudomonadati</taxon>
        <taxon>Pseudomonadota</taxon>
        <taxon>Gammaproteobacteria</taxon>
        <taxon>Alteromonadales</taxon>
        <taxon>Pseudoalteromonadaceae</taxon>
        <taxon>Pseudoalteromonas</taxon>
    </lineage>
</organism>
<feature type="domain" description="DEAD-box RNA helicase Q" evidence="11">
    <location>
        <begin position="2"/>
        <end position="30"/>
    </location>
</feature>
<dbReference type="AlphaFoldDB" id="A0A2A5JTE9"/>
<evidence type="ECO:0000313" key="13">
    <source>
        <dbReference type="Proteomes" id="UP000228621"/>
    </source>
</evidence>
<keyword evidence="13" id="KW-1185">Reference proteome</keyword>
<dbReference type="InterPro" id="IPR044742">
    <property type="entry name" value="DEAD/DEAH_RhlB"/>
</dbReference>
<dbReference type="PROSITE" id="PS51192">
    <property type="entry name" value="HELICASE_ATP_BIND_1"/>
    <property type="match status" value="1"/>
</dbReference>
<dbReference type="InterPro" id="IPR000629">
    <property type="entry name" value="RNA-helicase_DEAD-box_CS"/>
</dbReference>
<feature type="region of interest" description="Disordered" evidence="8">
    <location>
        <begin position="387"/>
        <end position="427"/>
    </location>
</feature>
<dbReference type="Pfam" id="PF00270">
    <property type="entry name" value="DEAD"/>
    <property type="match status" value="1"/>
</dbReference>
<dbReference type="GO" id="GO:0003676">
    <property type="term" value="F:nucleic acid binding"/>
    <property type="evidence" value="ECO:0007669"/>
    <property type="project" value="InterPro"/>
</dbReference>
<feature type="short sequence motif" description="Q motif" evidence="6">
    <location>
        <begin position="2"/>
        <end position="30"/>
    </location>
</feature>
<feature type="compositionally biased region" description="Basic residues" evidence="8">
    <location>
        <begin position="388"/>
        <end position="398"/>
    </location>
</feature>
<keyword evidence="2 7" id="KW-0378">Hydrolase</keyword>
<dbReference type="PROSITE" id="PS00039">
    <property type="entry name" value="DEAD_ATP_HELICASE"/>
    <property type="match status" value="1"/>
</dbReference>
<dbReference type="Pfam" id="PF00271">
    <property type="entry name" value="Helicase_C"/>
    <property type="match status" value="1"/>
</dbReference>
<sequence>MATFSSFSFAQPLLDALQDINFHTLTPIQQAAIPAVRQGNDVLATAQTGTGKTAAFALPIIQKLLEAEPQSTPRALILAPTRELAEQIANNCATFAKYTDLKVQALFGGVNVNGQAERLKQGVDILVATPGRLLDHIRLGNVALNTVKHLVLDEADRMLDMGFITDMQKVIESVDENKQLLLFSATFPSAMKQFAKQVLNQPKLIQAAPENSTADTVRHVVYPVKEERKRELLSELIGKKNWQQVLVFVNMKETADKLVAELQLDGIEANVCHGDKKQGARRRALREFTDGKVRVMVATEVAARGLDIVGLPRVVNYDVPYLAEDYVHRIGRTGRAGQFGYAITFVSREEESDLIHIEQLIEQQIPRYYLPGYEVANREKLVETIQKKPAHQRRKARVNKPSNQASAEARLKNRSRIANVRKQQKQK</sequence>
<dbReference type="InterPro" id="IPR050079">
    <property type="entry name" value="DEAD_box_RNA_helicase"/>
</dbReference>
<name>A0A2A5JTE9_PSEO7</name>
<dbReference type="CDD" id="cd00268">
    <property type="entry name" value="DEADc"/>
    <property type="match status" value="1"/>
</dbReference>
<dbReference type="PANTHER" id="PTHR47959:SF13">
    <property type="entry name" value="ATP-DEPENDENT RNA HELICASE RHLE"/>
    <property type="match status" value="1"/>
</dbReference>
<dbReference type="CDD" id="cd18787">
    <property type="entry name" value="SF2_C_DEAD"/>
    <property type="match status" value="1"/>
</dbReference>
<dbReference type="InterPro" id="IPR001650">
    <property type="entry name" value="Helicase_C-like"/>
</dbReference>
<dbReference type="InterPro" id="IPR011545">
    <property type="entry name" value="DEAD/DEAH_box_helicase_dom"/>
</dbReference>
<feature type="domain" description="Helicase ATP-binding" evidence="9">
    <location>
        <begin position="33"/>
        <end position="205"/>
    </location>
</feature>
<evidence type="ECO:0000259" key="10">
    <source>
        <dbReference type="PROSITE" id="PS51194"/>
    </source>
</evidence>
<dbReference type="PANTHER" id="PTHR47959">
    <property type="entry name" value="ATP-DEPENDENT RNA HELICASE RHLE-RELATED"/>
    <property type="match status" value="1"/>
</dbReference>
<dbReference type="SMART" id="SM00490">
    <property type="entry name" value="HELICc"/>
    <property type="match status" value="1"/>
</dbReference>
<evidence type="ECO:0000259" key="9">
    <source>
        <dbReference type="PROSITE" id="PS51192"/>
    </source>
</evidence>
<evidence type="ECO:0000256" key="4">
    <source>
        <dbReference type="ARBA" id="ARBA00022840"/>
    </source>
</evidence>
<protein>
    <submittedName>
        <fullName evidence="12">RNA helicase</fullName>
    </submittedName>
</protein>
<evidence type="ECO:0000256" key="2">
    <source>
        <dbReference type="ARBA" id="ARBA00022801"/>
    </source>
</evidence>
<dbReference type="PROSITE" id="PS51195">
    <property type="entry name" value="Q_MOTIF"/>
    <property type="match status" value="1"/>
</dbReference>
<proteinExistence type="inferred from homology"/>
<evidence type="ECO:0000256" key="6">
    <source>
        <dbReference type="PROSITE-ProRule" id="PRU00552"/>
    </source>
</evidence>
<dbReference type="SUPFAM" id="SSF52540">
    <property type="entry name" value="P-loop containing nucleoside triphosphate hydrolases"/>
    <property type="match status" value="1"/>
</dbReference>